<feature type="transmembrane region" description="Helical" evidence="1">
    <location>
        <begin position="39"/>
        <end position="56"/>
    </location>
</feature>
<keyword evidence="1" id="KW-0812">Transmembrane</keyword>
<gene>
    <name evidence="2" type="ORF">P2L57_36470</name>
</gene>
<dbReference type="Proteomes" id="UP001220022">
    <property type="component" value="Unassembled WGS sequence"/>
</dbReference>
<accession>A0ABT5ZAZ9</accession>
<evidence type="ECO:0000313" key="3">
    <source>
        <dbReference type="Proteomes" id="UP001220022"/>
    </source>
</evidence>
<organism evidence="2 3">
    <name type="scientific">Streptantibioticus ferralitis</name>
    <dbReference type="NCBI Taxonomy" id="236510"/>
    <lineage>
        <taxon>Bacteria</taxon>
        <taxon>Bacillati</taxon>
        <taxon>Actinomycetota</taxon>
        <taxon>Actinomycetes</taxon>
        <taxon>Kitasatosporales</taxon>
        <taxon>Streptomycetaceae</taxon>
        <taxon>Streptantibioticus</taxon>
    </lineage>
</organism>
<feature type="transmembrane region" description="Helical" evidence="1">
    <location>
        <begin position="68"/>
        <end position="89"/>
    </location>
</feature>
<dbReference type="EMBL" id="JARHTQ010000045">
    <property type="protein sequence ID" value="MDF2261020.1"/>
    <property type="molecule type" value="Genomic_DNA"/>
</dbReference>
<comment type="caution">
    <text evidence="2">The sequence shown here is derived from an EMBL/GenBank/DDBJ whole genome shotgun (WGS) entry which is preliminary data.</text>
</comment>
<name>A0ABT5ZAZ9_9ACTN</name>
<keyword evidence="1" id="KW-1133">Transmembrane helix</keyword>
<sequence>MTARHGVTKMPASVIAESISSVCGRSVNRRARPSTPTSMSCSVAASVIACAITFFPSRCASATPALSASVLIMGSPGWLITVPSSIITFM</sequence>
<proteinExistence type="predicted"/>
<keyword evidence="3" id="KW-1185">Reference proteome</keyword>
<evidence type="ECO:0000256" key="1">
    <source>
        <dbReference type="SAM" id="Phobius"/>
    </source>
</evidence>
<protein>
    <submittedName>
        <fullName evidence="2">Uncharacterized protein</fullName>
    </submittedName>
</protein>
<keyword evidence="1" id="KW-0472">Membrane</keyword>
<reference evidence="2 3" key="1">
    <citation type="submission" date="2023-03" db="EMBL/GenBank/DDBJ databases">
        <title>Draft genome sequence of type strain Streptomyces ferralitis JCM 14344.</title>
        <authorList>
            <person name="Klaysubun C."/>
            <person name="Duangmal K."/>
        </authorList>
    </citation>
    <scope>NUCLEOTIDE SEQUENCE [LARGE SCALE GENOMIC DNA]</scope>
    <source>
        <strain evidence="2 3">JCM 14344</strain>
    </source>
</reference>
<evidence type="ECO:0000313" key="2">
    <source>
        <dbReference type="EMBL" id="MDF2261020.1"/>
    </source>
</evidence>
<dbReference type="RefSeq" id="WP_275822209.1">
    <property type="nucleotide sequence ID" value="NZ_BAAANM010000042.1"/>
</dbReference>